<evidence type="ECO:0000313" key="5">
    <source>
        <dbReference type="Proteomes" id="UP000249185"/>
    </source>
</evidence>
<dbReference type="PANTHER" id="PTHR43072">
    <property type="entry name" value="N-ACETYLTRANSFERASE"/>
    <property type="match status" value="1"/>
</dbReference>
<dbReference type="Gene3D" id="3.40.630.30">
    <property type="match status" value="1"/>
</dbReference>
<dbReference type="PROSITE" id="PS51186">
    <property type="entry name" value="GNAT"/>
    <property type="match status" value="1"/>
</dbReference>
<keyword evidence="1 4" id="KW-0808">Transferase</keyword>
<feature type="domain" description="N-acetyltransferase" evidence="3">
    <location>
        <begin position="2"/>
        <end position="160"/>
    </location>
</feature>
<dbReference type="Pfam" id="PF00583">
    <property type="entry name" value="Acetyltransf_1"/>
    <property type="match status" value="1"/>
</dbReference>
<dbReference type="AlphaFoldDB" id="A0A2W5N4S2"/>
<organism evidence="4 5">
    <name type="scientific">Rhodovulum sulfidophilum</name>
    <name type="common">Rhodobacter sulfidophilus</name>
    <dbReference type="NCBI Taxonomy" id="35806"/>
    <lineage>
        <taxon>Bacteria</taxon>
        <taxon>Pseudomonadati</taxon>
        <taxon>Pseudomonadota</taxon>
        <taxon>Alphaproteobacteria</taxon>
        <taxon>Rhodobacterales</taxon>
        <taxon>Paracoccaceae</taxon>
        <taxon>Rhodovulum</taxon>
    </lineage>
</organism>
<gene>
    <name evidence="4" type="ORF">DI556_13670</name>
</gene>
<sequence length="161" mass="17286">MATIRHAGAGDASAIAALWNQVIRDTVITFDPTEKSEAEVAEAIATRPAFLLAEEDGRFAGFATFAQFRRGLGYARTMEHTILLAPHARGRGVGRALMEALCDAARARGAHVLVAGVSGENRGAVAFHLARGFAITGRLPEVGWKHGRWHELVLMQKTLAS</sequence>
<dbReference type="CDD" id="cd04301">
    <property type="entry name" value="NAT_SF"/>
    <property type="match status" value="1"/>
</dbReference>
<dbReference type="PANTHER" id="PTHR43072:SF23">
    <property type="entry name" value="UPF0039 PROTEIN C11D3.02C"/>
    <property type="match status" value="1"/>
</dbReference>
<name>A0A2W5N4S2_RHOSU</name>
<evidence type="ECO:0000256" key="1">
    <source>
        <dbReference type="ARBA" id="ARBA00022679"/>
    </source>
</evidence>
<evidence type="ECO:0000256" key="2">
    <source>
        <dbReference type="ARBA" id="ARBA00023315"/>
    </source>
</evidence>
<reference evidence="4 5" key="1">
    <citation type="submission" date="2017-08" db="EMBL/GenBank/DDBJ databases">
        <title>Infants hospitalized years apart are colonized by the same room-sourced microbial strains.</title>
        <authorList>
            <person name="Brooks B."/>
            <person name="Olm M.R."/>
            <person name="Firek B.A."/>
            <person name="Baker R."/>
            <person name="Thomas B.C."/>
            <person name="Morowitz M.J."/>
            <person name="Banfield J.F."/>
        </authorList>
    </citation>
    <scope>NUCLEOTIDE SEQUENCE [LARGE SCALE GENOMIC DNA]</scope>
    <source>
        <strain evidence="4">S2_005_002_R2_34</strain>
    </source>
</reference>
<dbReference type="InterPro" id="IPR000182">
    <property type="entry name" value="GNAT_dom"/>
</dbReference>
<dbReference type="GO" id="GO:0016747">
    <property type="term" value="F:acyltransferase activity, transferring groups other than amino-acyl groups"/>
    <property type="evidence" value="ECO:0007669"/>
    <property type="project" value="InterPro"/>
</dbReference>
<proteinExistence type="predicted"/>
<dbReference type="Proteomes" id="UP000249185">
    <property type="component" value="Unassembled WGS sequence"/>
</dbReference>
<evidence type="ECO:0000313" key="4">
    <source>
        <dbReference type="EMBL" id="PZQ48511.1"/>
    </source>
</evidence>
<evidence type="ECO:0000259" key="3">
    <source>
        <dbReference type="PROSITE" id="PS51186"/>
    </source>
</evidence>
<keyword evidence="2" id="KW-0012">Acyltransferase</keyword>
<protein>
    <submittedName>
        <fullName evidence="4">GNAT family N-acetyltransferase</fullName>
    </submittedName>
</protein>
<comment type="caution">
    <text evidence="4">The sequence shown here is derived from an EMBL/GenBank/DDBJ whole genome shotgun (WGS) entry which is preliminary data.</text>
</comment>
<dbReference type="InterPro" id="IPR016181">
    <property type="entry name" value="Acyl_CoA_acyltransferase"/>
</dbReference>
<accession>A0A2W5N4S2</accession>
<dbReference type="EMBL" id="QFPW01000011">
    <property type="protein sequence ID" value="PZQ48511.1"/>
    <property type="molecule type" value="Genomic_DNA"/>
</dbReference>
<dbReference type="SUPFAM" id="SSF55729">
    <property type="entry name" value="Acyl-CoA N-acyltransferases (Nat)"/>
    <property type="match status" value="1"/>
</dbReference>